<dbReference type="OrthoDB" id="4742108at2"/>
<dbReference type="Proteomes" id="UP000199601">
    <property type="component" value="Unassembled WGS sequence"/>
</dbReference>
<dbReference type="AlphaFoldDB" id="A0A0U1DK00"/>
<name>A0A0U1DK00_9MYCO</name>
<dbReference type="Pfam" id="PF15598">
    <property type="entry name" value="Imm61"/>
    <property type="match status" value="1"/>
</dbReference>
<evidence type="ECO:0000313" key="1">
    <source>
        <dbReference type="EMBL" id="CQD17111.1"/>
    </source>
</evidence>
<evidence type="ECO:0008006" key="3">
    <source>
        <dbReference type="Google" id="ProtNLM"/>
    </source>
</evidence>
<dbReference type="InterPro" id="IPR028953">
    <property type="entry name" value="Imm_IFT-like"/>
</dbReference>
<dbReference type="RefSeq" id="WP_085239968.1">
    <property type="nucleotide sequence ID" value="NZ_CTEC01000002.1"/>
</dbReference>
<protein>
    <recommendedName>
        <fullName evidence="3">Immunity factor for TNT</fullName>
    </recommendedName>
</protein>
<reference evidence="2" key="1">
    <citation type="submission" date="2015-03" db="EMBL/GenBank/DDBJ databases">
        <authorList>
            <person name="Urmite Genomes"/>
        </authorList>
    </citation>
    <scope>NUCLEOTIDE SEQUENCE [LARGE SCALE GENOMIC DNA]</scope>
    <source>
        <strain evidence="2">CSUR P1344</strain>
    </source>
</reference>
<dbReference type="EMBL" id="CTEC01000002">
    <property type="protein sequence ID" value="CQD17111.1"/>
    <property type="molecule type" value="Genomic_DNA"/>
</dbReference>
<keyword evidence="2" id="KW-1185">Reference proteome</keyword>
<evidence type="ECO:0000313" key="2">
    <source>
        <dbReference type="Proteomes" id="UP000199601"/>
    </source>
</evidence>
<organism evidence="1 2">
    <name type="scientific">Mycobacterium europaeum</name>
    <dbReference type="NCBI Taxonomy" id="761804"/>
    <lineage>
        <taxon>Bacteria</taxon>
        <taxon>Bacillati</taxon>
        <taxon>Actinomycetota</taxon>
        <taxon>Actinomycetes</taxon>
        <taxon>Mycobacteriales</taxon>
        <taxon>Mycobacteriaceae</taxon>
        <taxon>Mycobacterium</taxon>
        <taxon>Mycobacterium simiae complex</taxon>
    </lineage>
</organism>
<proteinExistence type="predicted"/>
<accession>A0A0U1DK00</accession>
<sequence length="176" mass="19570">MTGSVDLSPDLQRWIRRADLGMVQGSQTNDGRTIIWNTGGEARYFIGVNDGWYVVTSSDRMGPEAYDFAGRTMPVVEKYLYGLFGGSARGENLPRLKIPFRRDELRPGYSISKREFAGRERHALVDQSGMVVAIAGVEDLVELSHYLDATERTIEDSYLSPGGKPLFGVRDSKNSS</sequence>
<gene>
    <name evidence="1" type="ORF">BN000_03685</name>
</gene>